<dbReference type="PANTHER" id="PTHR43792">
    <property type="entry name" value="GNAT FAMILY, PUTATIVE (AFU_ORTHOLOGUE AFUA_3G00765)-RELATED-RELATED"/>
    <property type="match status" value="1"/>
</dbReference>
<reference evidence="2 3" key="1">
    <citation type="submission" date="2016-01" db="EMBL/GenBank/DDBJ databases">
        <title>Genome sequence of Clostridium neopropionicum X4, DSM-3847.</title>
        <authorList>
            <person name="Poehlein A."/>
            <person name="Beck M.H."/>
            <person name="Bengelsdorf F.R."/>
            <person name="Daniel R."/>
            <person name="Duerre P."/>
        </authorList>
    </citation>
    <scope>NUCLEOTIDE SEQUENCE [LARGE SCALE GENOMIC DNA]</scope>
    <source>
        <strain evidence="2 3">DSM-3847</strain>
    </source>
</reference>
<dbReference type="InterPro" id="IPR016181">
    <property type="entry name" value="Acyl_CoA_acyltransferase"/>
</dbReference>
<keyword evidence="3" id="KW-1185">Reference proteome</keyword>
<dbReference type="PANTHER" id="PTHR43792:SF1">
    <property type="entry name" value="N-ACETYLTRANSFERASE DOMAIN-CONTAINING PROTEIN"/>
    <property type="match status" value="1"/>
</dbReference>
<dbReference type="EMBL" id="LRVM01000002">
    <property type="protein sequence ID" value="KXL53830.1"/>
    <property type="molecule type" value="Genomic_DNA"/>
</dbReference>
<dbReference type="AlphaFoldDB" id="A0A136WHD9"/>
<evidence type="ECO:0000313" key="2">
    <source>
        <dbReference type="EMBL" id="KXL53830.1"/>
    </source>
</evidence>
<organism evidence="2 3">
    <name type="scientific">Anaerotignum neopropionicum</name>
    <dbReference type="NCBI Taxonomy" id="36847"/>
    <lineage>
        <taxon>Bacteria</taxon>
        <taxon>Bacillati</taxon>
        <taxon>Bacillota</taxon>
        <taxon>Clostridia</taxon>
        <taxon>Lachnospirales</taxon>
        <taxon>Anaerotignaceae</taxon>
        <taxon>Anaerotignum</taxon>
    </lineage>
</organism>
<dbReference type="InterPro" id="IPR000182">
    <property type="entry name" value="GNAT_dom"/>
</dbReference>
<proteinExistence type="predicted"/>
<dbReference type="Gene3D" id="3.40.630.30">
    <property type="match status" value="1"/>
</dbReference>
<evidence type="ECO:0000259" key="1">
    <source>
        <dbReference type="PROSITE" id="PS51186"/>
    </source>
</evidence>
<protein>
    <submittedName>
        <fullName evidence="2">Ribosomal-protein-S5-alanine N-acetyltransferase</fullName>
    </submittedName>
</protein>
<feature type="domain" description="N-acetyltransferase" evidence="1">
    <location>
        <begin position="18"/>
        <end position="177"/>
    </location>
</feature>
<sequence length="182" mass="21677">MSLSDYTVLKPILETDRLLLRTMNIDDVEDLREWMPNKAMYKYWGKSLGKCDKNPELLFSVPEKQTKSFHWGIVHKLENKVIGEIWVYLIENNRMAKVAFRISDKYQKNRYATEALSETVKFCFTKTELKRLWSDVDIRNIPSCHVMEKCGFVQEGKIRQGKMVSTWCDYYLYGMLKQDYIF</sequence>
<dbReference type="OrthoDB" id="9795206at2"/>
<dbReference type="PATRIC" id="fig|36847.3.peg.1230"/>
<dbReference type="Proteomes" id="UP000070539">
    <property type="component" value="Unassembled WGS sequence"/>
</dbReference>
<dbReference type="RefSeq" id="WP_066085597.1">
    <property type="nucleotide sequence ID" value="NZ_LRVM01000002.1"/>
</dbReference>
<dbReference type="STRING" id="36847.CLNEO_10560"/>
<evidence type="ECO:0000313" key="3">
    <source>
        <dbReference type="Proteomes" id="UP000070539"/>
    </source>
</evidence>
<dbReference type="SUPFAM" id="SSF55729">
    <property type="entry name" value="Acyl-CoA N-acyltransferases (Nat)"/>
    <property type="match status" value="1"/>
</dbReference>
<gene>
    <name evidence="2" type="ORF">CLNEO_10560</name>
</gene>
<dbReference type="Pfam" id="PF13302">
    <property type="entry name" value="Acetyltransf_3"/>
    <property type="match status" value="1"/>
</dbReference>
<dbReference type="InterPro" id="IPR051531">
    <property type="entry name" value="N-acetyltransferase"/>
</dbReference>
<accession>A0A136WHD9</accession>
<comment type="caution">
    <text evidence="2">The sequence shown here is derived from an EMBL/GenBank/DDBJ whole genome shotgun (WGS) entry which is preliminary data.</text>
</comment>
<dbReference type="GO" id="GO:0016747">
    <property type="term" value="F:acyltransferase activity, transferring groups other than amino-acyl groups"/>
    <property type="evidence" value="ECO:0007669"/>
    <property type="project" value="InterPro"/>
</dbReference>
<name>A0A136WHD9_9FIRM</name>
<keyword evidence="2" id="KW-0808">Transferase</keyword>
<dbReference type="PROSITE" id="PS51186">
    <property type="entry name" value="GNAT"/>
    <property type="match status" value="1"/>
</dbReference>